<organism evidence="6 7">
    <name type="scientific">Maricaulis virginensis</name>
    <dbReference type="NCBI Taxonomy" id="144022"/>
    <lineage>
        <taxon>Bacteria</taxon>
        <taxon>Pseudomonadati</taxon>
        <taxon>Pseudomonadota</taxon>
        <taxon>Alphaproteobacteria</taxon>
        <taxon>Maricaulales</taxon>
        <taxon>Maricaulaceae</taxon>
        <taxon>Maricaulis</taxon>
    </lineage>
</organism>
<dbReference type="PANTHER" id="PTHR20854">
    <property type="entry name" value="INOSITOL MONOPHOSPHATASE"/>
    <property type="match status" value="1"/>
</dbReference>
<evidence type="ECO:0000256" key="3">
    <source>
        <dbReference type="ARBA" id="ARBA00022801"/>
    </source>
</evidence>
<evidence type="ECO:0000313" key="7">
    <source>
        <dbReference type="Proteomes" id="UP001143486"/>
    </source>
</evidence>
<dbReference type="EMBL" id="BSFE01000005">
    <property type="protein sequence ID" value="GLK52654.1"/>
    <property type="molecule type" value="Genomic_DNA"/>
</dbReference>
<dbReference type="GO" id="GO:0007165">
    <property type="term" value="P:signal transduction"/>
    <property type="evidence" value="ECO:0007669"/>
    <property type="project" value="TreeGrafter"/>
</dbReference>
<dbReference type="NCBIfam" id="TIGR02067">
    <property type="entry name" value="his_9_HisN"/>
    <property type="match status" value="1"/>
</dbReference>
<feature type="binding site" evidence="5">
    <location>
        <position position="215"/>
    </location>
    <ligand>
        <name>Mg(2+)</name>
        <dbReference type="ChEBI" id="CHEBI:18420"/>
        <label>1</label>
        <note>catalytic</note>
    </ligand>
</feature>
<evidence type="ECO:0000256" key="2">
    <source>
        <dbReference type="ARBA" id="ARBA00009759"/>
    </source>
</evidence>
<dbReference type="GO" id="GO:0006020">
    <property type="term" value="P:inositol metabolic process"/>
    <property type="evidence" value="ECO:0007669"/>
    <property type="project" value="TreeGrafter"/>
</dbReference>
<dbReference type="Gene3D" id="3.30.540.10">
    <property type="entry name" value="Fructose-1,6-Bisphosphatase, subunit A, domain 1"/>
    <property type="match status" value="1"/>
</dbReference>
<keyword evidence="5" id="KW-0479">Metal-binding</keyword>
<feature type="binding site" evidence="5">
    <location>
        <position position="88"/>
    </location>
    <ligand>
        <name>Mg(2+)</name>
        <dbReference type="ChEBI" id="CHEBI:18420"/>
        <label>1</label>
        <note>catalytic</note>
    </ligand>
</feature>
<evidence type="ECO:0000256" key="1">
    <source>
        <dbReference type="ARBA" id="ARBA00001946"/>
    </source>
</evidence>
<feature type="binding site" evidence="5">
    <location>
        <position position="72"/>
    </location>
    <ligand>
        <name>Mg(2+)</name>
        <dbReference type="ChEBI" id="CHEBI:18420"/>
        <label>1</label>
        <note>catalytic</note>
    </ligand>
</feature>
<accession>A0A9W6IN97</accession>
<name>A0A9W6IN97_9PROT</name>
<comment type="cofactor">
    <cofactor evidence="1 5">
        <name>Mg(2+)</name>
        <dbReference type="ChEBI" id="CHEBI:18420"/>
    </cofactor>
</comment>
<dbReference type="Gene3D" id="3.40.190.80">
    <property type="match status" value="1"/>
</dbReference>
<feature type="binding site" evidence="5">
    <location>
        <position position="91"/>
    </location>
    <ligand>
        <name>Mg(2+)</name>
        <dbReference type="ChEBI" id="CHEBI:18420"/>
        <label>1</label>
        <note>catalytic</note>
    </ligand>
</feature>
<keyword evidence="5" id="KW-0460">Magnesium</keyword>
<evidence type="ECO:0000256" key="5">
    <source>
        <dbReference type="PIRSR" id="PIRSR600760-2"/>
    </source>
</evidence>
<dbReference type="GO" id="GO:0004401">
    <property type="term" value="F:histidinol-phosphatase activity"/>
    <property type="evidence" value="ECO:0007669"/>
    <property type="project" value="UniProtKB-UniRule"/>
</dbReference>
<reference evidence="6" key="2">
    <citation type="submission" date="2023-01" db="EMBL/GenBank/DDBJ databases">
        <authorList>
            <person name="Sun Q."/>
            <person name="Evtushenko L."/>
        </authorList>
    </citation>
    <scope>NUCLEOTIDE SEQUENCE</scope>
    <source>
        <strain evidence="6">VKM B-1513</strain>
    </source>
</reference>
<feature type="binding site" evidence="5">
    <location>
        <position position="90"/>
    </location>
    <ligand>
        <name>Mg(2+)</name>
        <dbReference type="ChEBI" id="CHEBI:18420"/>
        <label>2</label>
    </ligand>
</feature>
<keyword evidence="3" id="KW-0378">Hydrolase</keyword>
<dbReference type="Proteomes" id="UP001143486">
    <property type="component" value="Unassembled WGS sequence"/>
</dbReference>
<dbReference type="Pfam" id="PF00459">
    <property type="entry name" value="Inositol_P"/>
    <property type="match status" value="1"/>
</dbReference>
<dbReference type="RefSeq" id="WP_271187016.1">
    <property type="nucleotide sequence ID" value="NZ_BSFE01000005.1"/>
</dbReference>
<gene>
    <name evidence="6" type="ORF">GCM10017621_21620</name>
</gene>
<keyword evidence="7" id="KW-1185">Reference proteome</keyword>
<sequence length="265" mass="28158">MSGYDPSYDLETAHRMADAAGAAIRPYFRSGLAVENKLTAGFDPVTAADRASEQAMRDVLAERAPDDGILGEEFGETVRDNARRWILDPIDGTRAFIAGLPTWTVLISLEQAGRPEVGVIDQPHIGERFAGWPGGAALWHGGAKRQLRTSGRTSLDEAILATTDAYLFSGDEAAAFERVRRTARLCRFGYDAYAYAMLAAGGVDLVIESGLQIYDVQAFMPVVQGAGGVVTDWRGGDPSLGGQVVAAASEALLESVLPLLAGAAR</sequence>
<dbReference type="EC" id="3.1.3.15" evidence="4"/>
<evidence type="ECO:0000313" key="6">
    <source>
        <dbReference type="EMBL" id="GLK52654.1"/>
    </source>
</evidence>
<dbReference type="InterPro" id="IPR000760">
    <property type="entry name" value="Inositol_monophosphatase-like"/>
</dbReference>
<dbReference type="PRINTS" id="PR00377">
    <property type="entry name" value="IMPHPHTASES"/>
</dbReference>
<comment type="caution">
    <text evidence="6">The sequence shown here is derived from an EMBL/GenBank/DDBJ whole genome shotgun (WGS) entry which is preliminary data.</text>
</comment>
<dbReference type="InterPro" id="IPR011809">
    <property type="entry name" value="His_9_proposed"/>
</dbReference>
<proteinExistence type="inferred from homology"/>
<evidence type="ECO:0000256" key="4">
    <source>
        <dbReference type="NCBIfam" id="TIGR02067"/>
    </source>
</evidence>
<dbReference type="GO" id="GO:0046872">
    <property type="term" value="F:metal ion binding"/>
    <property type="evidence" value="ECO:0007669"/>
    <property type="project" value="UniProtKB-KW"/>
</dbReference>
<dbReference type="PANTHER" id="PTHR20854:SF4">
    <property type="entry name" value="INOSITOL-1-MONOPHOSPHATASE-RELATED"/>
    <property type="match status" value="1"/>
</dbReference>
<dbReference type="AlphaFoldDB" id="A0A9W6IN97"/>
<dbReference type="FunFam" id="3.30.540.10:FF:000030">
    <property type="entry name" value="Inositol monophosphatase"/>
    <property type="match status" value="1"/>
</dbReference>
<comment type="similarity">
    <text evidence="2">Belongs to the inositol monophosphatase superfamily.</text>
</comment>
<dbReference type="GO" id="GO:0000105">
    <property type="term" value="P:L-histidine biosynthetic process"/>
    <property type="evidence" value="ECO:0007669"/>
    <property type="project" value="UniProtKB-UniRule"/>
</dbReference>
<dbReference type="CDD" id="cd01641">
    <property type="entry name" value="Bacterial_IMPase_like_1"/>
    <property type="match status" value="1"/>
</dbReference>
<reference evidence="6" key="1">
    <citation type="journal article" date="2014" name="Int. J. Syst. Evol. Microbiol.">
        <title>Complete genome sequence of Corynebacterium casei LMG S-19264T (=DSM 44701T), isolated from a smear-ripened cheese.</title>
        <authorList>
            <consortium name="US DOE Joint Genome Institute (JGI-PGF)"/>
            <person name="Walter F."/>
            <person name="Albersmeier A."/>
            <person name="Kalinowski J."/>
            <person name="Ruckert C."/>
        </authorList>
    </citation>
    <scope>NUCLEOTIDE SEQUENCE</scope>
    <source>
        <strain evidence="6">VKM B-1513</strain>
    </source>
</reference>
<dbReference type="SUPFAM" id="SSF56655">
    <property type="entry name" value="Carbohydrate phosphatase"/>
    <property type="match status" value="1"/>
</dbReference>
<protein>
    <recommendedName>
        <fullName evidence="4">Histidinol-phosphatase</fullName>
        <ecNumber evidence="4">3.1.3.15</ecNumber>
    </recommendedName>
</protein>
<dbReference type="GO" id="GO:0008934">
    <property type="term" value="F:inositol monophosphate 1-phosphatase activity"/>
    <property type="evidence" value="ECO:0007669"/>
    <property type="project" value="TreeGrafter"/>
</dbReference>